<dbReference type="OrthoDB" id="2216620at2"/>
<dbReference type="AlphaFoldDB" id="A0A2N8L9Z0"/>
<dbReference type="InterPro" id="IPR054530">
    <property type="entry name" value="TcaA_4th"/>
</dbReference>
<name>A0A2N8L9Z0_9STRE</name>
<feature type="region of interest" description="Disordered" evidence="1">
    <location>
        <begin position="452"/>
        <end position="482"/>
    </location>
</feature>
<dbReference type="RefSeq" id="WP_102778103.1">
    <property type="nucleotide sequence ID" value="NZ_CBCSGP010000009.1"/>
</dbReference>
<dbReference type="Pfam" id="PF22820">
    <property type="entry name" value="TcaA_3rd_4th"/>
    <property type="match status" value="1"/>
</dbReference>
<feature type="domain" description="TcaA 4th" evidence="3">
    <location>
        <begin position="198"/>
        <end position="269"/>
    </location>
</feature>
<reference evidence="4 5" key="1">
    <citation type="submission" date="2015-12" db="EMBL/GenBank/DDBJ databases">
        <title>Streptococcus penaeicida sp. nov.</title>
        <authorList>
            <person name="Gomez-Gil B."/>
            <person name="Morales-Covarrubias M."/>
        </authorList>
    </citation>
    <scope>NUCLEOTIDE SEQUENCE [LARGE SCALE GENOMIC DNA]</scope>
    <source>
        <strain evidence="4 5">CAIM 1838</strain>
    </source>
</reference>
<protein>
    <recommendedName>
        <fullName evidence="3">TcaA 4th domain-containing protein</fullName>
    </recommendedName>
</protein>
<keyword evidence="5" id="KW-1185">Reference proteome</keyword>
<feature type="transmembrane region" description="Helical" evidence="2">
    <location>
        <begin position="12"/>
        <end position="32"/>
    </location>
</feature>
<keyword evidence="2" id="KW-1133">Transmembrane helix</keyword>
<evidence type="ECO:0000256" key="1">
    <source>
        <dbReference type="SAM" id="MobiDB-lite"/>
    </source>
</evidence>
<evidence type="ECO:0000313" key="4">
    <source>
        <dbReference type="EMBL" id="PND46973.1"/>
    </source>
</evidence>
<dbReference type="Proteomes" id="UP000235963">
    <property type="component" value="Unassembled WGS sequence"/>
</dbReference>
<gene>
    <name evidence="4" type="ORF">AT575_09245</name>
</gene>
<keyword evidence="2" id="KW-0812">Transmembrane</keyword>
<comment type="caution">
    <text evidence="4">The sequence shown here is derived from an EMBL/GenBank/DDBJ whole genome shotgun (WGS) entry which is preliminary data.</text>
</comment>
<evidence type="ECO:0000256" key="2">
    <source>
        <dbReference type="SAM" id="Phobius"/>
    </source>
</evidence>
<dbReference type="EMBL" id="LOCM01000033">
    <property type="protein sequence ID" value="PND46973.1"/>
    <property type="molecule type" value="Genomic_DNA"/>
</dbReference>
<organism evidence="4 5">
    <name type="scientific">Streptococcus penaeicida</name>
    <dbReference type="NCBI Taxonomy" id="1765960"/>
    <lineage>
        <taxon>Bacteria</taxon>
        <taxon>Bacillati</taxon>
        <taxon>Bacillota</taxon>
        <taxon>Bacilli</taxon>
        <taxon>Lactobacillales</taxon>
        <taxon>Streptococcaceae</taxon>
        <taxon>Streptococcus</taxon>
    </lineage>
</organism>
<evidence type="ECO:0000259" key="3">
    <source>
        <dbReference type="Pfam" id="PF22820"/>
    </source>
</evidence>
<accession>A0A2N8L9Z0</accession>
<feature type="compositionally biased region" description="Basic and acidic residues" evidence="1">
    <location>
        <begin position="452"/>
        <end position="481"/>
    </location>
</feature>
<keyword evidence="2" id="KW-0472">Membrane</keyword>
<evidence type="ECO:0000313" key="5">
    <source>
        <dbReference type="Proteomes" id="UP000235963"/>
    </source>
</evidence>
<sequence>MKNFFKKRWVKVTLTIFALFIISILALGGFYYSKNSVIDRYVKARSQNSGPVFENIKEYLVWSDTKETITNDEASFAEFSRLEKSQIQEVKEALKSADQSDDQYLVSTGRHFGIFPDYHIAMKPMSLTIKTNLPDEDILLNQKFVTRSNSDKFSTELKRLPIADYKASINGKYKGRDVEISKTYDGKNKVLDLSVTFMNFTVSSNLTDGELYFDDSRIGSLKEGTYKVEDYPVTHAAQAYVKKNFPDGDVSSKKMPLDQIKDSSEVKLDVDNLLSAEKAGQYLLSAFDQLMIYTSNLQDSASLNDVFENGTNNAFYKGLKESVKAKLETDSRKASSFAIPNVVLNNVTQVGKESYLVDFSATYDYGYDKSTDPAKGSSGHITQDINGKMTLKKSGDKYIVSEAGVKNITVVNEKNEVKAPSLLPKGLVGTWTGTKDDITYTLTFGEDGTVTRKKDYKDPKKKDETTTAKISKSEEKSEGDYRLSFSSGNGEIMVVGGGIGGMNIKYDYGVRVEGDTITPIIWQTGSDQEFDYSKPLPGLTLKRE</sequence>
<proteinExistence type="predicted"/>